<evidence type="ECO:0000256" key="3">
    <source>
        <dbReference type="ARBA" id="ARBA00022617"/>
    </source>
</evidence>
<dbReference type="PRINTS" id="PR00464">
    <property type="entry name" value="EP450II"/>
</dbReference>
<accession>A0A0R3RZM6</accession>
<dbReference type="GO" id="GO:0005506">
    <property type="term" value="F:iron ion binding"/>
    <property type="evidence" value="ECO:0007669"/>
    <property type="project" value="InterPro"/>
</dbReference>
<dbReference type="PANTHER" id="PTHR24291:SF146">
    <property type="entry name" value="CYTOCHROME P450"/>
    <property type="match status" value="1"/>
</dbReference>
<evidence type="ECO:0000256" key="2">
    <source>
        <dbReference type="ARBA" id="ARBA00010617"/>
    </source>
</evidence>
<dbReference type="AlphaFoldDB" id="A0A0R3RZM6"/>
<evidence type="ECO:0000256" key="5">
    <source>
        <dbReference type="ARBA" id="ARBA00023002"/>
    </source>
</evidence>
<dbReference type="Proteomes" id="UP000050640">
    <property type="component" value="Unplaced"/>
</dbReference>
<protein>
    <submittedName>
        <fullName evidence="10">Cytochrome P450</fullName>
    </submittedName>
</protein>
<dbReference type="GO" id="GO:0020037">
    <property type="term" value="F:heme binding"/>
    <property type="evidence" value="ECO:0007669"/>
    <property type="project" value="InterPro"/>
</dbReference>
<dbReference type="Pfam" id="PF00067">
    <property type="entry name" value="p450"/>
    <property type="match status" value="1"/>
</dbReference>
<comment type="cofactor">
    <cofactor evidence="1">
        <name>heme</name>
        <dbReference type="ChEBI" id="CHEBI:30413"/>
    </cofactor>
</comment>
<dbReference type="STRING" id="1147741.A0A0R3RZM6"/>
<evidence type="ECO:0000313" key="9">
    <source>
        <dbReference type="Proteomes" id="UP000050640"/>
    </source>
</evidence>
<evidence type="ECO:0000256" key="6">
    <source>
        <dbReference type="ARBA" id="ARBA00023004"/>
    </source>
</evidence>
<keyword evidence="9" id="KW-1185">Reference proteome</keyword>
<dbReference type="InterPro" id="IPR036396">
    <property type="entry name" value="Cyt_P450_sf"/>
</dbReference>
<keyword evidence="4" id="KW-0479">Metal-binding</keyword>
<dbReference type="Gene3D" id="1.10.630.10">
    <property type="entry name" value="Cytochrome P450"/>
    <property type="match status" value="1"/>
</dbReference>
<dbReference type="GO" id="GO:0004497">
    <property type="term" value="F:monooxygenase activity"/>
    <property type="evidence" value="ECO:0007669"/>
    <property type="project" value="UniProtKB-KW"/>
</dbReference>
<dbReference type="SUPFAM" id="SSF48264">
    <property type="entry name" value="Cytochrome P450"/>
    <property type="match status" value="1"/>
</dbReference>
<dbReference type="InterPro" id="IPR050196">
    <property type="entry name" value="Cytochrome_P450_Monoox"/>
</dbReference>
<comment type="similarity">
    <text evidence="2">Belongs to the cytochrome P450 family.</text>
</comment>
<evidence type="ECO:0000256" key="7">
    <source>
        <dbReference type="ARBA" id="ARBA00023033"/>
    </source>
</evidence>
<feature type="chain" id="PRO_5006447908" evidence="8">
    <location>
        <begin position="19"/>
        <end position="344"/>
    </location>
</feature>
<dbReference type="InterPro" id="IPR002402">
    <property type="entry name" value="Cyt_P450_E_grp-II"/>
</dbReference>
<keyword evidence="8" id="KW-0732">Signal</keyword>
<dbReference type="PANTHER" id="PTHR24291">
    <property type="entry name" value="CYTOCHROME P450 FAMILY 4"/>
    <property type="match status" value="1"/>
</dbReference>
<dbReference type="GO" id="GO:0016705">
    <property type="term" value="F:oxidoreductase activity, acting on paired donors, with incorporation or reduction of molecular oxygen"/>
    <property type="evidence" value="ECO:0007669"/>
    <property type="project" value="InterPro"/>
</dbReference>
<reference evidence="10" key="1">
    <citation type="submission" date="2017-02" db="UniProtKB">
        <authorList>
            <consortium name="WormBaseParasite"/>
        </authorList>
    </citation>
    <scope>IDENTIFICATION</scope>
</reference>
<keyword evidence="6" id="KW-0408">Iron</keyword>
<name>A0A0R3RZM6_9BILA</name>
<evidence type="ECO:0000256" key="8">
    <source>
        <dbReference type="SAM" id="SignalP"/>
    </source>
</evidence>
<keyword evidence="3" id="KW-0349">Heme</keyword>
<keyword evidence="7" id="KW-0503">Monooxygenase</keyword>
<evidence type="ECO:0000313" key="10">
    <source>
        <dbReference type="WBParaSite" id="EEL_0000779001-mRNA-1"/>
    </source>
</evidence>
<evidence type="ECO:0000256" key="1">
    <source>
        <dbReference type="ARBA" id="ARBA00001971"/>
    </source>
</evidence>
<feature type="signal peptide" evidence="8">
    <location>
        <begin position="1"/>
        <end position="18"/>
    </location>
</feature>
<proteinExistence type="inferred from homology"/>
<dbReference type="InterPro" id="IPR001128">
    <property type="entry name" value="Cyt_P450"/>
</dbReference>
<sequence>MLTVLLLLIVAFVLIIKCAKEAKQKIAQTWRFIQLINKLPGPSFLEILPEVFQFKLDREKFTYQLEAIFRKYAYKHDHGMVCLWFGLKPTLLLTRSPSAKIIFENTILTHKTDDYNLLKRLMGDGSGATWSKARRILTPTFNFNILRKYVEIFNEQAKILLEILNKHSDTNQTFDLLPYLRRYGLDVIAETAMGVRIDAQNRGTDFPYNNGLDSVEELIWARVRYPWYWFAPIRWLTGFNWKLERYCNMCKKLTKEVIAMKKEEWEAFGDQPFVDDLSASGKKQLTFLDFLFSARDQYNLTDDDICDQVNAFMAAEKRITLEYSLFLKKTRKISNLCSETHFIT</sequence>
<organism evidence="9 10">
    <name type="scientific">Elaeophora elaphi</name>
    <dbReference type="NCBI Taxonomy" id="1147741"/>
    <lineage>
        <taxon>Eukaryota</taxon>
        <taxon>Metazoa</taxon>
        <taxon>Ecdysozoa</taxon>
        <taxon>Nematoda</taxon>
        <taxon>Chromadorea</taxon>
        <taxon>Rhabditida</taxon>
        <taxon>Spirurina</taxon>
        <taxon>Spiruromorpha</taxon>
        <taxon>Filarioidea</taxon>
        <taxon>Onchocercidae</taxon>
        <taxon>Elaeophora</taxon>
    </lineage>
</organism>
<evidence type="ECO:0000256" key="4">
    <source>
        <dbReference type="ARBA" id="ARBA00022723"/>
    </source>
</evidence>
<dbReference type="WBParaSite" id="EEL_0000779001-mRNA-1">
    <property type="protein sequence ID" value="EEL_0000779001-mRNA-1"/>
    <property type="gene ID" value="EEL_0000779001"/>
</dbReference>
<keyword evidence="5" id="KW-0560">Oxidoreductase</keyword>